<keyword evidence="2" id="KW-1185">Reference proteome</keyword>
<dbReference type="OrthoDB" id="853027at2"/>
<dbReference type="Proteomes" id="UP000185924">
    <property type="component" value="Unassembled WGS sequence"/>
</dbReference>
<accession>A0A1N6TFX4</accession>
<protein>
    <submittedName>
        <fullName evidence="1">Uncharacterized protein</fullName>
    </submittedName>
</protein>
<dbReference type="EMBL" id="FTNM01000001">
    <property type="protein sequence ID" value="SIQ52154.1"/>
    <property type="molecule type" value="Genomic_DNA"/>
</dbReference>
<sequence length="138" mass="15430">MPKYNLTWQASDVQLLEALLLATGGEGGATLQDVLLMGDAVDGTVYSLEEITEGLEKLTAVGCITVQKNKLSLSPEFLKEYEQATLDEGLEEESVRPLEKLLHQKAVTMEAIEQVRANVLKKYKLKNYYQQYLEQYGG</sequence>
<reference evidence="2" key="1">
    <citation type="submission" date="2017-01" db="EMBL/GenBank/DDBJ databases">
        <authorList>
            <person name="Varghese N."/>
            <person name="Submissions S."/>
        </authorList>
    </citation>
    <scope>NUCLEOTIDE SEQUENCE [LARGE SCALE GENOMIC DNA]</scope>
    <source>
        <strain evidence="2">DM9</strain>
    </source>
</reference>
<proteinExistence type="predicted"/>
<dbReference type="RefSeq" id="WP_076420612.1">
    <property type="nucleotide sequence ID" value="NZ_FTNM01000001.1"/>
</dbReference>
<evidence type="ECO:0000313" key="1">
    <source>
        <dbReference type="EMBL" id="SIQ52154.1"/>
    </source>
</evidence>
<dbReference type="STRING" id="1077936.SAMN05421545_0302"/>
<dbReference type="AlphaFoldDB" id="A0A1N6TFX4"/>
<name>A0A1N6TFX4_9BACT</name>
<organism evidence="1 2">
    <name type="scientific">Pontibacter lucknowensis</name>
    <dbReference type="NCBI Taxonomy" id="1077936"/>
    <lineage>
        <taxon>Bacteria</taxon>
        <taxon>Pseudomonadati</taxon>
        <taxon>Bacteroidota</taxon>
        <taxon>Cytophagia</taxon>
        <taxon>Cytophagales</taxon>
        <taxon>Hymenobacteraceae</taxon>
        <taxon>Pontibacter</taxon>
    </lineage>
</organism>
<gene>
    <name evidence="1" type="ORF">SAMN05421545_0302</name>
</gene>
<evidence type="ECO:0000313" key="2">
    <source>
        <dbReference type="Proteomes" id="UP000185924"/>
    </source>
</evidence>